<evidence type="ECO:0000256" key="1">
    <source>
        <dbReference type="ARBA" id="ARBA00006174"/>
    </source>
</evidence>
<sequence>MRSPSADWRTLTTELLTARPSPAARAAAVTALEDVVASSLMARHDPAVGRLVRYARAQGVPARPRPVLGRRDGVAAGAAALVGGFQAHLLDVDDTHEHVRGHPSAVLVPTLLALAEPDSAGADVLDAYVVGLELMARLGRVLGPRHYEAGWHPTGTAGALAGAVAGSRLLGLDAATTATAVSLAASQAG</sequence>
<accession>A0A6N7EVK9</accession>
<dbReference type="InterPro" id="IPR045336">
    <property type="entry name" value="MmgE_PrpD_N"/>
</dbReference>
<dbReference type="GO" id="GO:0016829">
    <property type="term" value="F:lyase activity"/>
    <property type="evidence" value="ECO:0007669"/>
    <property type="project" value="InterPro"/>
</dbReference>
<dbReference type="PANTHER" id="PTHR16943">
    <property type="entry name" value="2-METHYLCITRATE DEHYDRATASE-RELATED"/>
    <property type="match status" value="1"/>
</dbReference>
<dbReference type="InterPro" id="IPR042183">
    <property type="entry name" value="MmgE/PrpD_sf_1"/>
</dbReference>
<dbReference type="SUPFAM" id="SSF103378">
    <property type="entry name" value="2-methylcitrate dehydratase PrpD"/>
    <property type="match status" value="1"/>
</dbReference>
<evidence type="ECO:0000313" key="4">
    <source>
        <dbReference type="Proteomes" id="UP000437709"/>
    </source>
</evidence>
<gene>
    <name evidence="3" type="ORF">GB881_19415</name>
</gene>
<dbReference type="Proteomes" id="UP000437709">
    <property type="component" value="Unassembled WGS sequence"/>
</dbReference>
<comment type="similarity">
    <text evidence="1">Belongs to the PrpD family.</text>
</comment>
<dbReference type="RefSeq" id="WP_193721666.1">
    <property type="nucleotide sequence ID" value="NZ_WHPC01000184.1"/>
</dbReference>
<name>A0A6N7EVK9_9MICO</name>
<dbReference type="AlphaFoldDB" id="A0A6N7EVK9"/>
<comment type="caution">
    <text evidence="3">The sequence shown here is derived from an EMBL/GenBank/DDBJ whole genome shotgun (WGS) entry which is preliminary data.</text>
</comment>
<feature type="domain" description="MmgE/PrpD N-terminal" evidence="2">
    <location>
        <begin position="17"/>
        <end position="188"/>
    </location>
</feature>
<dbReference type="PANTHER" id="PTHR16943:SF8">
    <property type="entry name" value="2-METHYLCITRATE DEHYDRATASE"/>
    <property type="match status" value="1"/>
</dbReference>
<evidence type="ECO:0000313" key="3">
    <source>
        <dbReference type="EMBL" id="MPV39174.1"/>
    </source>
</evidence>
<feature type="non-terminal residue" evidence="3">
    <location>
        <position position="189"/>
    </location>
</feature>
<reference evidence="3 4" key="1">
    <citation type="submission" date="2019-10" db="EMBL/GenBank/DDBJ databases">
        <title>Georgenia wutianyii sp. nov. and Georgenia yuyongxinii sp. nov. isolated from plateau pika (Ochotona curzoniae) in the Qinghai-Tibet plateau of China.</title>
        <authorList>
            <person name="Tian Z."/>
        </authorList>
    </citation>
    <scope>NUCLEOTIDE SEQUENCE [LARGE SCALE GENOMIC DNA]</scope>
    <source>
        <strain evidence="3 4">JCM 19765</strain>
    </source>
</reference>
<dbReference type="Pfam" id="PF03972">
    <property type="entry name" value="MmgE_PrpD_N"/>
    <property type="match status" value="1"/>
</dbReference>
<evidence type="ECO:0000259" key="2">
    <source>
        <dbReference type="Pfam" id="PF03972"/>
    </source>
</evidence>
<dbReference type="InterPro" id="IPR005656">
    <property type="entry name" value="MmgE_PrpD"/>
</dbReference>
<keyword evidence="4" id="KW-1185">Reference proteome</keyword>
<dbReference type="InterPro" id="IPR036148">
    <property type="entry name" value="MmgE/PrpD_sf"/>
</dbReference>
<dbReference type="Gene3D" id="1.10.4100.10">
    <property type="entry name" value="2-methylcitrate dehydratase PrpD"/>
    <property type="match status" value="1"/>
</dbReference>
<dbReference type="EMBL" id="WHPC01000184">
    <property type="protein sequence ID" value="MPV39174.1"/>
    <property type="molecule type" value="Genomic_DNA"/>
</dbReference>
<proteinExistence type="inferred from homology"/>
<protein>
    <submittedName>
        <fullName evidence="3">MmgE/PrpD family protein</fullName>
    </submittedName>
</protein>
<organism evidence="3 4">
    <name type="scientific">Georgenia subflava</name>
    <dbReference type="NCBI Taxonomy" id="1622177"/>
    <lineage>
        <taxon>Bacteria</taxon>
        <taxon>Bacillati</taxon>
        <taxon>Actinomycetota</taxon>
        <taxon>Actinomycetes</taxon>
        <taxon>Micrococcales</taxon>
        <taxon>Bogoriellaceae</taxon>
        <taxon>Georgenia</taxon>
    </lineage>
</organism>